<dbReference type="InterPro" id="IPR000847">
    <property type="entry name" value="LysR_HTH_N"/>
</dbReference>
<dbReference type="PANTHER" id="PTHR30537:SF3">
    <property type="entry name" value="TRANSCRIPTIONAL REGULATORY PROTEIN"/>
    <property type="match status" value="1"/>
</dbReference>
<dbReference type="RefSeq" id="WP_146365118.1">
    <property type="nucleotide sequence ID" value="NZ_CP042261.1"/>
</dbReference>
<evidence type="ECO:0000313" key="7">
    <source>
        <dbReference type="Proteomes" id="UP000318483"/>
    </source>
</evidence>
<keyword evidence="7" id="KW-1185">Reference proteome</keyword>
<evidence type="ECO:0000259" key="5">
    <source>
        <dbReference type="PROSITE" id="PS50931"/>
    </source>
</evidence>
<proteinExistence type="inferred from homology"/>
<sequence>MSQGSWDEIRTAYQVARLGTVSGAADVLGVHHATVIRHIDALEGQLGTKLFQRHARGYTPTEAGRDLLQVAQTTDEQFSQLAGRLKGRGEHVEGELVITTLAGFAPMLAPVLARLQLDNPDLTIRYLTDDRVFRLEYGEAHVAIRAGSAPSEPDNVVQKFFTERFTLFASHEYLDKNGMPDLTGDLNGHRFIGPEDNIRRAPFFRWIDEAVPEATLVFRTSDMRAMKYAMLGGVGIGFCSMWEGRQHPELEQICLPREEWQVQMWLVTHVDLHRTAKVQAALNHLKTEARRWTQLRQEDETRQGIHSSSEG</sequence>
<reference evidence="6 7" key="1">
    <citation type="submission" date="2019-07" db="EMBL/GenBank/DDBJ databases">
        <title>Litoreibacter alkalisoli sp. nov., isolated from saline-alkaline soil.</title>
        <authorList>
            <person name="Wang S."/>
            <person name="Xu L."/>
            <person name="Xing Y.-T."/>
            <person name="Sun J.-Q."/>
        </authorList>
    </citation>
    <scope>NUCLEOTIDE SEQUENCE [LARGE SCALE GENOMIC DNA]</scope>
    <source>
        <strain evidence="6 7">LN3S51</strain>
    </source>
</reference>
<evidence type="ECO:0000256" key="4">
    <source>
        <dbReference type="ARBA" id="ARBA00023163"/>
    </source>
</evidence>
<dbReference type="Gene3D" id="3.40.190.290">
    <property type="match status" value="1"/>
</dbReference>
<dbReference type="EMBL" id="CP042261">
    <property type="protein sequence ID" value="QDY69741.1"/>
    <property type="molecule type" value="Genomic_DNA"/>
</dbReference>
<feature type="domain" description="HTH lysR-type" evidence="5">
    <location>
        <begin position="1"/>
        <end position="61"/>
    </location>
</feature>
<dbReference type="SUPFAM" id="SSF53850">
    <property type="entry name" value="Periplasmic binding protein-like II"/>
    <property type="match status" value="1"/>
</dbReference>
<dbReference type="GO" id="GO:0043565">
    <property type="term" value="F:sequence-specific DNA binding"/>
    <property type="evidence" value="ECO:0007669"/>
    <property type="project" value="TreeGrafter"/>
</dbReference>
<dbReference type="GO" id="GO:0006351">
    <property type="term" value="P:DNA-templated transcription"/>
    <property type="evidence" value="ECO:0007669"/>
    <property type="project" value="TreeGrafter"/>
</dbReference>
<dbReference type="PROSITE" id="PS50931">
    <property type="entry name" value="HTH_LYSR"/>
    <property type="match status" value="1"/>
</dbReference>
<protein>
    <submittedName>
        <fullName evidence="6">LysR family transcriptional regulator</fullName>
    </submittedName>
</protein>
<evidence type="ECO:0000256" key="3">
    <source>
        <dbReference type="ARBA" id="ARBA00023125"/>
    </source>
</evidence>
<dbReference type="PANTHER" id="PTHR30537">
    <property type="entry name" value="HTH-TYPE TRANSCRIPTIONAL REGULATOR"/>
    <property type="match status" value="1"/>
</dbReference>
<dbReference type="SUPFAM" id="SSF46785">
    <property type="entry name" value="Winged helix' DNA-binding domain"/>
    <property type="match status" value="1"/>
</dbReference>
<accession>A0A5B8IXY0</accession>
<evidence type="ECO:0000256" key="2">
    <source>
        <dbReference type="ARBA" id="ARBA00023015"/>
    </source>
</evidence>
<comment type="similarity">
    <text evidence="1">Belongs to the LysR transcriptional regulatory family.</text>
</comment>
<dbReference type="OrthoDB" id="9796526at2"/>
<dbReference type="GO" id="GO:0003700">
    <property type="term" value="F:DNA-binding transcription factor activity"/>
    <property type="evidence" value="ECO:0007669"/>
    <property type="project" value="InterPro"/>
</dbReference>
<organism evidence="6 7">
    <name type="scientific">Qingshengfaniella alkalisoli</name>
    <dbReference type="NCBI Taxonomy" id="2599296"/>
    <lineage>
        <taxon>Bacteria</taxon>
        <taxon>Pseudomonadati</taxon>
        <taxon>Pseudomonadota</taxon>
        <taxon>Alphaproteobacteria</taxon>
        <taxon>Rhodobacterales</taxon>
        <taxon>Paracoccaceae</taxon>
        <taxon>Qingshengfaniella</taxon>
    </lineage>
</organism>
<gene>
    <name evidence="6" type="ORF">FPZ52_08995</name>
</gene>
<dbReference type="KEGG" id="lit:FPZ52_08995"/>
<name>A0A5B8IXY0_9RHOB</name>
<keyword evidence="3" id="KW-0238">DNA-binding</keyword>
<evidence type="ECO:0000313" key="6">
    <source>
        <dbReference type="EMBL" id="QDY69741.1"/>
    </source>
</evidence>
<dbReference type="InterPro" id="IPR005119">
    <property type="entry name" value="LysR_subst-bd"/>
</dbReference>
<evidence type="ECO:0000256" key="1">
    <source>
        <dbReference type="ARBA" id="ARBA00009437"/>
    </source>
</evidence>
<dbReference type="AlphaFoldDB" id="A0A5B8IXY0"/>
<keyword evidence="2" id="KW-0805">Transcription regulation</keyword>
<keyword evidence="4" id="KW-0804">Transcription</keyword>
<dbReference type="Pfam" id="PF00126">
    <property type="entry name" value="HTH_1"/>
    <property type="match status" value="1"/>
</dbReference>
<dbReference type="InterPro" id="IPR036388">
    <property type="entry name" value="WH-like_DNA-bd_sf"/>
</dbReference>
<dbReference type="InterPro" id="IPR058163">
    <property type="entry name" value="LysR-type_TF_proteobact-type"/>
</dbReference>
<dbReference type="Pfam" id="PF03466">
    <property type="entry name" value="LysR_substrate"/>
    <property type="match status" value="1"/>
</dbReference>
<dbReference type="Gene3D" id="1.10.10.10">
    <property type="entry name" value="Winged helix-like DNA-binding domain superfamily/Winged helix DNA-binding domain"/>
    <property type="match status" value="1"/>
</dbReference>
<dbReference type="Proteomes" id="UP000318483">
    <property type="component" value="Chromosome"/>
</dbReference>
<dbReference type="InterPro" id="IPR036390">
    <property type="entry name" value="WH_DNA-bd_sf"/>
</dbReference>